<comment type="caution">
    <text evidence="1">The sequence shown here is derived from an EMBL/GenBank/DDBJ whole genome shotgun (WGS) entry which is preliminary data.</text>
</comment>
<evidence type="ECO:0000313" key="2">
    <source>
        <dbReference type="Proteomes" id="UP001055811"/>
    </source>
</evidence>
<dbReference type="EMBL" id="CM042017">
    <property type="protein sequence ID" value="KAI3688484.1"/>
    <property type="molecule type" value="Genomic_DNA"/>
</dbReference>
<reference evidence="2" key="1">
    <citation type="journal article" date="2022" name="Mol. Ecol. Resour.">
        <title>The genomes of chicory, endive, great burdock and yacon provide insights into Asteraceae palaeo-polyploidization history and plant inulin production.</title>
        <authorList>
            <person name="Fan W."/>
            <person name="Wang S."/>
            <person name="Wang H."/>
            <person name="Wang A."/>
            <person name="Jiang F."/>
            <person name="Liu H."/>
            <person name="Zhao H."/>
            <person name="Xu D."/>
            <person name="Zhang Y."/>
        </authorList>
    </citation>
    <scope>NUCLEOTIDE SEQUENCE [LARGE SCALE GENOMIC DNA]</scope>
    <source>
        <strain evidence="2">cv. Punajuju</strain>
    </source>
</reference>
<proteinExistence type="predicted"/>
<name>A0ACB8YRX2_CICIN</name>
<sequence length="94" mass="10537">MDISGKLLKFKFHISIVVISSVIFLFLLYFAPKFLDVLTYFWPLLLSTALFFIAVIVFGQTTQPSLEFSGEKAGEEILDYVAGHPETDESGKAE</sequence>
<dbReference type="Proteomes" id="UP001055811">
    <property type="component" value="Linkage Group LG09"/>
</dbReference>
<protein>
    <submittedName>
        <fullName evidence="1">Uncharacterized protein</fullName>
    </submittedName>
</protein>
<keyword evidence="2" id="KW-1185">Reference proteome</keyword>
<organism evidence="1 2">
    <name type="scientific">Cichorium intybus</name>
    <name type="common">Chicory</name>
    <dbReference type="NCBI Taxonomy" id="13427"/>
    <lineage>
        <taxon>Eukaryota</taxon>
        <taxon>Viridiplantae</taxon>
        <taxon>Streptophyta</taxon>
        <taxon>Embryophyta</taxon>
        <taxon>Tracheophyta</taxon>
        <taxon>Spermatophyta</taxon>
        <taxon>Magnoliopsida</taxon>
        <taxon>eudicotyledons</taxon>
        <taxon>Gunneridae</taxon>
        <taxon>Pentapetalae</taxon>
        <taxon>asterids</taxon>
        <taxon>campanulids</taxon>
        <taxon>Asterales</taxon>
        <taxon>Asteraceae</taxon>
        <taxon>Cichorioideae</taxon>
        <taxon>Cichorieae</taxon>
        <taxon>Cichoriinae</taxon>
        <taxon>Cichorium</taxon>
    </lineage>
</organism>
<reference evidence="1 2" key="2">
    <citation type="journal article" date="2022" name="Mol. Ecol. Resour.">
        <title>The genomes of chicory, endive, great burdock and yacon provide insights into Asteraceae paleo-polyploidization history and plant inulin production.</title>
        <authorList>
            <person name="Fan W."/>
            <person name="Wang S."/>
            <person name="Wang H."/>
            <person name="Wang A."/>
            <person name="Jiang F."/>
            <person name="Liu H."/>
            <person name="Zhao H."/>
            <person name="Xu D."/>
            <person name="Zhang Y."/>
        </authorList>
    </citation>
    <scope>NUCLEOTIDE SEQUENCE [LARGE SCALE GENOMIC DNA]</scope>
    <source>
        <strain evidence="2">cv. Punajuju</strain>
        <tissue evidence="1">Leaves</tissue>
    </source>
</reference>
<evidence type="ECO:0000313" key="1">
    <source>
        <dbReference type="EMBL" id="KAI3688484.1"/>
    </source>
</evidence>
<accession>A0ACB8YRX2</accession>
<gene>
    <name evidence="1" type="ORF">L2E82_46090</name>
</gene>